<dbReference type="PRINTS" id="PR01407">
    <property type="entry name" value="BUTYPHLNCDUF"/>
</dbReference>
<comment type="similarity">
    <text evidence="2">Belongs to the meteorin family.</text>
</comment>
<dbReference type="Proteomes" id="UP000002279">
    <property type="component" value="Chromosome 15"/>
</dbReference>
<keyword evidence="5" id="KW-0372">Hormone</keyword>
<comment type="subcellular location">
    <subcellularLocation>
        <location evidence="1">Secreted</location>
    </subcellularLocation>
</comment>
<dbReference type="SMART" id="SM00449">
    <property type="entry name" value="SPRY"/>
    <property type="match status" value="1"/>
</dbReference>
<sequence>MRGAMRGSAGPGPPPPPQLLHLLHLLHLLQLLLLLLVRGAAAQYSSDLCNWKGSGLTHESHKKDVEQVYLRCSEGSIEWMYPTGALIVNLLPNTLSSSNKHLTVCIKPFKDSTGANIYLEKTGELKLLIRDGESSPKKVSCFGFEQGGLFVEATPQLDISRKITRFQYELIDKRTASDLHTVSESPQPLESCRGEDHLGHPADLVERARKEKEEHLRPHQLNSKLHDHPLAEPTKDRGVRACATHHAQLTHFCHLDQQCICLECGREDHLGHRADPLERARKEKEDELRLTQLDFERRISTAENAIARLQANTKSIVNSVSEVKAAAEEQFGELMEAVRKAQSEVLDFLEGKERAAVSHADGIRTHLENQCAQMGQSQRQLEGIAGLTNSVLFLEEYCKFKKSVEDSPVPSVYIGLKDKLSGIRTVITDSTTLLVQQLQNYKGKLQEFAKEEEYEISTQVSAFVPRKYWVSYPEPVSRQEFLKYAYSISFDPDTAHRYLRLLEENRRVTNTTPWEHAYPDHPDRFEHWRQVLAKQSLYLHRYYFEVEVSGAGTYVGVTYRSIDRKGTESNSCISGNNFSWSLHWGGREFSAWHSDAELPLQAGPFPRLGVYLNYPGETLSFYGVSSDSMTLLHRFSCKFAEPVFPAFWLSKKENSVRIVEPTADGPESVASPPAPPSPSDQLG</sequence>
<dbReference type="InterPro" id="IPR051998">
    <property type="entry name" value="Meteorin-like"/>
</dbReference>
<evidence type="ECO:0000256" key="2">
    <source>
        <dbReference type="ARBA" id="ARBA00005669"/>
    </source>
</evidence>
<evidence type="ECO:0000259" key="14">
    <source>
        <dbReference type="PROSITE" id="PS50119"/>
    </source>
</evidence>
<keyword evidence="6 13" id="KW-0732">Signal</keyword>
<dbReference type="InterPro" id="IPR003879">
    <property type="entry name" value="Butyrophylin_SPRY"/>
</dbReference>
<dbReference type="InterPro" id="IPR000315">
    <property type="entry name" value="Znf_B-box"/>
</dbReference>
<dbReference type="PANTHER" id="PTHR28593">
    <property type="entry name" value="METEORIN-LIKE PROTEIN"/>
    <property type="match status" value="1"/>
</dbReference>
<dbReference type="CDD" id="cd19769">
    <property type="entry name" value="Bbox2_TRIM16-like"/>
    <property type="match status" value="1"/>
</dbReference>
<proteinExistence type="inferred from homology"/>
<dbReference type="FunCoup" id="A0A6I8P318">
    <property type="interactions" value="514"/>
</dbReference>
<dbReference type="SUPFAM" id="SSF49899">
    <property type="entry name" value="Concanavalin A-like lectins/glucanases"/>
    <property type="match status" value="1"/>
</dbReference>
<protein>
    <recommendedName>
        <fullName evidence="3">Meteorin-like protein</fullName>
    </recommendedName>
</protein>
<evidence type="ECO:0000256" key="3">
    <source>
        <dbReference type="ARBA" id="ARBA00016272"/>
    </source>
</evidence>
<gene>
    <name evidence="16" type="primary">LOC103170075</name>
</gene>
<evidence type="ECO:0000313" key="16">
    <source>
        <dbReference type="Ensembl" id="ENSOANP00000046874.1"/>
    </source>
</evidence>
<keyword evidence="17" id="KW-1185">Reference proteome</keyword>
<dbReference type="PROSITE" id="PS50188">
    <property type="entry name" value="B302_SPRY"/>
    <property type="match status" value="1"/>
</dbReference>
<dbReference type="GeneTree" id="ENSGT00940000161116"/>
<dbReference type="SMART" id="SM00336">
    <property type="entry name" value="BBOX"/>
    <property type="match status" value="1"/>
</dbReference>
<dbReference type="Gene3D" id="3.30.160.60">
    <property type="entry name" value="Classic Zinc Finger"/>
    <property type="match status" value="1"/>
</dbReference>
<evidence type="ECO:0000313" key="17">
    <source>
        <dbReference type="Proteomes" id="UP000002279"/>
    </source>
</evidence>
<reference evidence="16" key="3">
    <citation type="submission" date="2025-09" db="UniProtKB">
        <authorList>
            <consortium name="Ensembl"/>
        </authorList>
    </citation>
    <scope>IDENTIFICATION</scope>
    <source>
        <strain evidence="16">Glennie</strain>
    </source>
</reference>
<evidence type="ECO:0000256" key="9">
    <source>
        <dbReference type="ARBA" id="ARBA00023157"/>
    </source>
</evidence>
<dbReference type="GO" id="GO:0097009">
    <property type="term" value="P:energy homeostasis"/>
    <property type="evidence" value="ECO:0000318"/>
    <property type="project" value="GO_Central"/>
</dbReference>
<dbReference type="Pfam" id="PF00622">
    <property type="entry name" value="SPRY"/>
    <property type="match status" value="1"/>
</dbReference>
<name>A0A6I8P318_ORNAN</name>
<keyword evidence="4" id="KW-0964">Secreted</keyword>
<dbReference type="InterPro" id="IPR001870">
    <property type="entry name" value="B30.2/SPRY"/>
</dbReference>
<dbReference type="SUPFAM" id="SSF57845">
    <property type="entry name" value="B-box zinc-binding domain"/>
    <property type="match status" value="1"/>
</dbReference>
<keyword evidence="11" id="KW-0175">Coiled coil</keyword>
<dbReference type="CDD" id="cd12890">
    <property type="entry name" value="SPRY_PRY_TRIM16"/>
    <property type="match status" value="1"/>
</dbReference>
<evidence type="ECO:0000256" key="4">
    <source>
        <dbReference type="ARBA" id="ARBA00022525"/>
    </source>
</evidence>
<dbReference type="GO" id="GO:0005179">
    <property type="term" value="F:hormone activity"/>
    <property type="evidence" value="ECO:0000318"/>
    <property type="project" value="GO_Central"/>
</dbReference>
<dbReference type="GO" id="GO:0008270">
    <property type="term" value="F:zinc ion binding"/>
    <property type="evidence" value="ECO:0007669"/>
    <property type="project" value="UniProtKB-KW"/>
</dbReference>
<dbReference type="AlphaFoldDB" id="A0A6I8P318"/>
<evidence type="ECO:0000256" key="6">
    <source>
        <dbReference type="ARBA" id="ARBA00022729"/>
    </source>
</evidence>
<dbReference type="Pfam" id="PF13765">
    <property type="entry name" value="PRY"/>
    <property type="match status" value="1"/>
</dbReference>
<feature type="region of interest" description="Disordered" evidence="12">
    <location>
        <begin position="659"/>
        <end position="683"/>
    </location>
</feature>
<keyword evidence="9" id="KW-1015">Disulfide bond</keyword>
<dbReference type="PROSITE" id="PS50119">
    <property type="entry name" value="ZF_BBOX"/>
    <property type="match status" value="1"/>
</dbReference>
<dbReference type="GeneID" id="103170075"/>
<feature type="signal peptide" evidence="13">
    <location>
        <begin position="1"/>
        <end position="42"/>
    </location>
</feature>
<dbReference type="Pfam" id="PF00643">
    <property type="entry name" value="zf-B_box"/>
    <property type="match status" value="1"/>
</dbReference>
<organism evidence="16 17">
    <name type="scientific">Ornithorhynchus anatinus</name>
    <name type="common">Duckbill platypus</name>
    <dbReference type="NCBI Taxonomy" id="9258"/>
    <lineage>
        <taxon>Eukaryota</taxon>
        <taxon>Metazoa</taxon>
        <taxon>Chordata</taxon>
        <taxon>Craniata</taxon>
        <taxon>Vertebrata</taxon>
        <taxon>Euteleostomi</taxon>
        <taxon>Mammalia</taxon>
        <taxon>Monotremata</taxon>
        <taxon>Ornithorhynchidae</taxon>
        <taxon>Ornithorhynchus</taxon>
    </lineage>
</organism>
<evidence type="ECO:0000256" key="11">
    <source>
        <dbReference type="SAM" id="Coils"/>
    </source>
</evidence>
<keyword evidence="7 10" id="KW-0479">Metal-binding</keyword>
<evidence type="ECO:0000256" key="10">
    <source>
        <dbReference type="PROSITE-ProRule" id="PRU00024"/>
    </source>
</evidence>
<dbReference type="InterPro" id="IPR006574">
    <property type="entry name" value="PRY"/>
</dbReference>
<dbReference type="SMART" id="SM00589">
    <property type="entry name" value="PRY"/>
    <property type="match status" value="1"/>
</dbReference>
<evidence type="ECO:0000256" key="1">
    <source>
        <dbReference type="ARBA" id="ARBA00004613"/>
    </source>
</evidence>
<feature type="compositionally biased region" description="Pro residues" evidence="12">
    <location>
        <begin position="672"/>
        <end position="683"/>
    </location>
</feature>
<dbReference type="InterPro" id="IPR003877">
    <property type="entry name" value="SPRY_dom"/>
</dbReference>
<accession>A0A6I8P318</accession>
<dbReference type="Ensembl" id="ENSOANT00000062916.1">
    <property type="protein sequence ID" value="ENSOANP00000046874.1"/>
    <property type="gene ID" value="ENSOANG00000005827.3"/>
</dbReference>
<feature type="domain" description="B box-type" evidence="14">
    <location>
        <begin position="237"/>
        <end position="277"/>
    </location>
</feature>
<feature type="domain" description="B30.2/SPRY" evidence="15">
    <location>
        <begin position="468"/>
        <end position="665"/>
    </location>
</feature>
<reference evidence="16 17" key="1">
    <citation type="journal article" date="2008" name="Nature">
        <title>Genome analysis of the platypus reveals unique signatures of evolution.</title>
        <authorList>
            <person name="Warren W.C."/>
            <person name="Hillier L.W."/>
            <person name="Marshall Graves J.A."/>
            <person name="Birney E."/>
            <person name="Ponting C.P."/>
            <person name="Grutzner F."/>
            <person name="Belov K."/>
            <person name="Miller W."/>
            <person name="Clarke L."/>
            <person name="Chinwalla A.T."/>
            <person name="Yang S.P."/>
            <person name="Heger A."/>
            <person name="Locke D.P."/>
            <person name="Miethke P."/>
            <person name="Waters P.D."/>
            <person name="Veyrunes F."/>
            <person name="Fulton L."/>
            <person name="Fulton B."/>
            <person name="Graves T."/>
            <person name="Wallis J."/>
            <person name="Puente X.S."/>
            <person name="Lopez-Otin C."/>
            <person name="Ordonez G.R."/>
            <person name="Eichler E.E."/>
            <person name="Chen L."/>
            <person name="Cheng Z."/>
            <person name="Deakin J.E."/>
            <person name="Alsop A."/>
            <person name="Thompson K."/>
            <person name="Kirby P."/>
            <person name="Papenfuss A.T."/>
            <person name="Wakefield M.J."/>
            <person name="Olender T."/>
            <person name="Lancet D."/>
            <person name="Huttley G.A."/>
            <person name="Smit A.F."/>
            <person name="Pask A."/>
            <person name="Temple-Smith P."/>
            <person name="Batzer M.A."/>
            <person name="Walker J.A."/>
            <person name="Konkel M.K."/>
            <person name="Harris R.S."/>
            <person name="Whittington C.M."/>
            <person name="Wong E.S."/>
            <person name="Gemmell N.J."/>
            <person name="Buschiazzo E."/>
            <person name="Vargas Jentzsch I.M."/>
            <person name="Merkel A."/>
            <person name="Schmitz J."/>
            <person name="Zemann A."/>
            <person name="Churakov G."/>
            <person name="Kriegs J.O."/>
            <person name="Brosius J."/>
            <person name="Murchison E.P."/>
            <person name="Sachidanandam R."/>
            <person name="Smith C."/>
            <person name="Hannon G.J."/>
            <person name="Tsend-Ayush E."/>
            <person name="McMillan D."/>
            <person name="Attenborough R."/>
            <person name="Rens W."/>
            <person name="Ferguson-Smith M."/>
            <person name="Lefevre C.M."/>
            <person name="Sharp J.A."/>
            <person name="Nicholas K.R."/>
            <person name="Ray D.A."/>
            <person name="Kube M."/>
            <person name="Reinhardt R."/>
            <person name="Pringle T.H."/>
            <person name="Taylor J."/>
            <person name="Jones R.C."/>
            <person name="Nixon B."/>
            <person name="Dacheux J.L."/>
            <person name="Niwa H."/>
            <person name="Sekita Y."/>
            <person name="Huang X."/>
            <person name="Stark A."/>
            <person name="Kheradpour P."/>
            <person name="Kellis M."/>
            <person name="Flicek P."/>
            <person name="Chen Y."/>
            <person name="Webber C."/>
            <person name="Hardison R."/>
            <person name="Nelson J."/>
            <person name="Hallsworth-Pepin K."/>
            <person name="Delehaunty K."/>
            <person name="Markovic C."/>
            <person name="Minx P."/>
            <person name="Feng Y."/>
            <person name="Kremitzki C."/>
            <person name="Mitreva M."/>
            <person name="Glasscock J."/>
            <person name="Wylie T."/>
            <person name="Wohldmann P."/>
            <person name="Thiru P."/>
            <person name="Nhan M.N."/>
            <person name="Pohl C.S."/>
            <person name="Smith S.M."/>
            <person name="Hou S."/>
            <person name="Nefedov M."/>
            <person name="de Jong P.J."/>
            <person name="Renfree M.B."/>
            <person name="Mardis E.R."/>
            <person name="Wilson R.K."/>
        </authorList>
    </citation>
    <scope>NUCLEOTIDE SEQUENCE [LARGE SCALE GENOMIC DNA]</scope>
    <source>
        <strain evidence="16 17">Glennie</strain>
    </source>
</reference>
<evidence type="ECO:0000256" key="5">
    <source>
        <dbReference type="ARBA" id="ARBA00022702"/>
    </source>
</evidence>
<feature type="chain" id="PRO_5026329763" description="Meteorin-like protein" evidence="13">
    <location>
        <begin position="43"/>
        <end position="683"/>
    </location>
</feature>
<evidence type="ECO:0000256" key="7">
    <source>
        <dbReference type="ARBA" id="ARBA00022771"/>
    </source>
</evidence>
<dbReference type="Bgee" id="ENSOANG00000005827">
    <property type="expression patterns" value="Expressed in endometrium and 8 other cell types or tissues"/>
</dbReference>
<keyword evidence="8" id="KW-0862">Zinc</keyword>
<feature type="coiled-coil region" evidence="11">
    <location>
        <begin position="292"/>
        <end position="344"/>
    </location>
</feature>
<dbReference type="InterPro" id="IPR058030">
    <property type="entry name" value="TRIM8/14/16/25/29/45/65_CC"/>
</dbReference>
<evidence type="ECO:0000256" key="8">
    <source>
        <dbReference type="ARBA" id="ARBA00022833"/>
    </source>
</evidence>
<evidence type="ECO:0000259" key="15">
    <source>
        <dbReference type="PROSITE" id="PS50188"/>
    </source>
</evidence>
<dbReference type="PANTHER" id="PTHR28593:SF1">
    <property type="entry name" value="METEORIN-LIKE PROTEIN"/>
    <property type="match status" value="1"/>
</dbReference>
<dbReference type="InterPro" id="IPR013320">
    <property type="entry name" value="ConA-like_dom_sf"/>
</dbReference>
<dbReference type="GO" id="GO:0005615">
    <property type="term" value="C:extracellular space"/>
    <property type="evidence" value="ECO:0000318"/>
    <property type="project" value="GO_Central"/>
</dbReference>
<dbReference type="RefSeq" id="XP_028935615.1">
    <property type="nucleotide sequence ID" value="XM_029079782.2"/>
</dbReference>
<dbReference type="OrthoDB" id="6270329at2759"/>
<dbReference type="KEGG" id="oaa:103170075"/>
<dbReference type="Gene3D" id="2.60.120.920">
    <property type="match status" value="1"/>
</dbReference>
<dbReference type="OMA" id="HREHNTV"/>
<keyword evidence="7 10" id="KW-0863">Zinc-finger</keyword>
<evidence type="ECO:0000256" key="12">
    <source>
        <dbReference type="SAM" id="MobiDB-lite"/>
    </source>
</evidence>
<evidence type="ECO:0000256" key="13">
    <source>
        <dbReference type="SAM" id="SignalP"/>
    </source>
</evidence>
<reference evidence="16" key="2">
    <citation type="submission" date="2025-08" db="UniProtKB">
        <authorList>
            <consortium name="Ensembl"/>
        </authorList>
    </citation>
    <scope>IDENTIFICATION</scope>
    <source>
        <strain evidence="16">Glennie</strain>
    </source>
</reference>
<dbReference type="GO" id="GO:0090336">
    <property type="term" value="P:positive regulation of brown fat cell differentiation"/>
    <property type="evidence" value="ECO:0000318"/>
    <property type="project" value="GO_Central"/>
</dbReference>
<dbReference type="InterPro" id="IPR043136">
    <property type="entry name" value="B30.2/SPRY_sf"/>
</dbReference>
<dbReference type="Pfam" id="PF25600">
    <property type="entry name" value="TRIM_CC"/>
    <property type="match status" value="1"/>
</dbReference>
<dbReference type="InParanoid" id="A0A6I8P318"/>